<evidence type="ECO:0000256" key="9">
    <source>
        <dbReference type="ARBA" id="ARBA00023267"/>
    </source>
</evidence>
<sequence length="1839" mass="198051">MFERIAVVNRGEPALRLIRAVRELDAEHGTRTRVVALHTEAERRATFVRAADEAVVLADTGGVNPYLDHAELGRALRVSGADAAWVGWGFVAEDPAFAELCADLGVTFVGPPPEAMRLLGAKIEAKVLAERVGVPVAPWSAGPVEGADDARRHAEAIGYPLIVKSRSGGGGRGIRVVRTPGELTEALERTRSEAAKSFGDPVVFMERLVEGGRHVEVQVIADTHGTVWAPGVRDCSVQRRNQKVIEESASPALSPEQDAALRESAIALVRAAGYVGAGTVEFLYQPQERLTTFLEVNTRLQVEHPVTEATTGLDLVKLQLHVAAGGRLEGDPPPATGHAVEARLTAEDAEQGFAPAPGRVELLRLPTGPGVRVDTGLGVGDVVPPQYDSMIAKVIAWGRDRPEALARLRCALRETTVVLRGGATTKSFLLDLLDRPEVVEGTADTGWLDRSGLAEIVGGERGAGDAWVALVQVAVDIAAAEEAREREAFLASARGGRPRAPHEVGRTVELGVRGQVYRLTVATVGHDRYRVGLDGRVVDVEVDRLGPLETRLAAAGRRYAVVAVEAPGSSLVEVDGVTHRIGRDVGGVIRAPAPAVVVAVRVAPGDEVEAGAPVAVLESMKMETAVRAPFAGRVREVRAVVNSQVDAGAPLLLLDRAGGEVEEATGERVALPGGDDEPDGDPRARALGLLAELRALVTGFDVGAGHARRLVAEYAAARDELPADDARLLSAELDVLVTFADLAELSRNRPASAEEEADTQVHSPREHFHAFLHSLDAEREGLPETFRARLRRALAHYGFDRGVPDLEPGPALEEAVHRVFLAQQRTAEQLPAVSALLDRWLTADRLPDGPSRAEVGEVLDRLVVATQLRHPSVGNLARAVRFRHFEEPVVRAARQEVLDRAARLLEELDEAGARGDTAESIRRMEALVASPEPLVRLLAQRLGRTTSVPDPVLEVLTRRYYRSRNLEDVRSSLLDGDTCVTAEYALGGERLHLLALMTRAERLPQALAAVAGAVDRLADPGRTVVDLYVDWPDRPADPDALSDTARGLVDGVPGLRAARRVTVTASTPDGDVETLTFRPDDDGRPAEARLLRGLHPLTAQRLDLWRLEAFDVERVPSPEDTVLLHVTAKDHPNDERFIALAEVRDLTPVRDDRGDVVGFPTIERQLLSCLDGLRRSQSLRRSRRPLEHNRIHLYTWPSIEVPLAEVAEFARTAAPLTLGAGLDQIVLLARLQEEEGRPPRDVALRFANRPGVGVRMAVTDRPTTPLRPLDDYTEKVLSARARGAPYPYELAPILAGPGGSFTELDLGEDGRLAPVDRPPGQNRAGVVVGLVSTPTKRYPEGVTRVALFGDPTKALGTVAEPECSRIVAALDLAEERGIPVEWFALSSGARISMDSGTENMDWVSRALRRIITFTQAGGEVNVVVTGINVGAQPYWNAEATMLMHTRGILVMTPDSAMVLTGKHSLDYSGGVSAEDNFGIGGYDRVMGPNGQAQYWAPDLTGALDVLARHYDHTYRAPGERWPRPAGTSDPRDRDVRSFPHTHPASDFTTVGDVFSAEANPERKKAFDIRTVMRAVSDQDHPVLERWAGMADADTAVVLDAHLGGHPVCLVGVESRPIPRRGSRPADGPDQWTAGTLFPRSSAKTARAINAASGNRPLVVLANLSGFDGSPESLRNLQLEYGAEIGRAITNFDGPIVFCVVSRYHGGAFVVFSGALNEQMQVLAVEGSYASVIGGAPAAAVVFSREVDRRTAADPRVREIEAALGSADAVEQAHLRAQLAGVRSAVRSEKLGEVAAEFEAVHDIERARRVGSVHDIVPAAELRPRLITAVERGMERAVRS</sequence>
<dbReference type="InterPro" id="IPR011763">
    <property type="entry name" value="COA_CT_C"/>
</dbReference>
<evidence type="ECO:0000259" key="12">
    <source>
        <dbReference type="PROSITE" id="PS50968"/>
    </source>
</evidence>
<dbReference type="SUPFAM" id="SSF51230">
    <property type="entry name" value="Single hybrid motif"/>
    <property type="match status" value="1"/>
</dbReference>
<dbReference type="PROSITE" id="PS50968">
    <property type="entry name" value="BIOTINYL_LIPOYL"/>
    <property type="match status" value="1"/>
</dbReference>
<evidence type="ECO:0000256" key="6">
    <source>
        <dbReference type="ARBA" id="ARBA00022840"/>
    </source>
</evidence>
<evidence type="ECO:0000256" key="11">
    <source>
        <dbReference type="SAM" id="MobiDB-lite"/>
    </source>
</evidence>
<dbReference type="Pfam" id="PF08326">
    <property type="entry name" value="ACC_central"/>
    <property type="match status" value="1"/>
</dbReference>
<dbReference type="InterPro" id="IPR029045">
    <property type="entry name" value="ClpP/crotonase-like_dom_sf"/>
</dbReference>
<accession>A0A239CZ06</accession>
<keyword evidence="5" id="KW-0276">Fatty acid metabolism</keyword>
<dbReference type="InterPro" id="IPR005482">
    <property type="entry name" value="Biotin_COase_C"/>
</dbReference>
<evidence type="ECO:0000256" key="8">
    <source>
        <dbReference type="ARBA" id="ARBA00023160"/>
    </source>
</evidence>
<dbReference type="SUPFAM" id="SSF52096">
    <property type="entry name" value="ClpP/crotonase"/>
    <property type="match status" value="2"/>
</dbReference>
<dbReference type="GO" id="GO:0006633">
    <property type="term" value="P:fatty acid biosynthetic process"/>
    <property type="evidence" value="ECO:0007669"/>
    <property type="project" value="UniProtKB-KW"/>
</dbReference>
<evidence type="ECO:0000256" key="1">
    <source>
        <dbReference type="ARBA" id="ARBA00001953"/>
    </source>
</evidence>
<evidence type="ECO:0000256" key="2">
    <source>
        <dbReference type="ARBA" id="ARBA00022516"/>
    </source>
</evidence>
<evidence type="ECO:0000256" key="5">
    <source>
        <dbReference type="ARBA" id="ARBA00022832"/>
    </source>
</evidence>
<keyword evidence="7" id="KW-0443">Lipid metabolism</keyword>
<dbReference type="InterPro" id="IPR011761">
    <property type="entry name" value="ATP-grasp"/>
</dbReference>
<dbReference type="RefSeq" id="WP_089403616.1">
    <property type="nucleotide sequence ID" value="NZ_FZOH01000003.1"/>
</dbReference>
<dbReference type="OrthoDB" id="5166719at2"/>
<keyword evidence="6 10" id="KW-0067">ATP-binding</keyword>
<dbReference type="EMBL" id="FZOH01000003">
    <property type="protein sequence ID" value="SNS24583.1"/>
    <property type="molecule type" value="Genomic_DNA"/>
</dbReference>
<protein>
    <submittedName>
        <fullName evidence="16">Acetyl/propionyl-CoA carboxylase, alpha subunit</fullName>
    </submittedName>
</protein>
<evidence type="ECO:0000256" key="4">
    <source>
        <dbReference type="ARBA" id="ARBA00022741"/>
    </source>
</evidence>
<dbReference type="PROSITE" id="PS50979">
    <property type="entry name" value="BC"/>
    <property type="match status" value="1"/>
</dbReference>
<dbReference type="InterPro" id="IPR005481">
    <property type="entry name" value="BC-like_N"/>
</dbReference>
<dbReference type="FunFam" id="3.30.1490.20:FF:000003">
    <property type="entry name" value="acetyl-CoA carboxylase isoform X1"/>
    <property type="match status" value="1"/>
</dbReference>
<dbReference type="PANTHER" id="PTHR18866:SF126">
    <property type="entry name" value="BIOTIN CARBOXYLASE"/>
    <property type="match status" value="1"/>
</dbReference>
<proteinExistence type="predicted"/>
<dbReference type="Proteomes" id="UP000198386">
    <property type="component" value="Unassembled WGS sequence"/>
</dbReference>
<keyword evidence="3" id="KW-0436">Ligase</keyword>
<dbReference type="InterPro" id="IPR000089">
    <property type="entry name" value="Biotin_lipoyl"/>
</dbReference>
<feature type="region of interest" description="Disordered" evidence="11">
    <location>
        <begin position="1516"/>
        <end position="1542"/>
    </location>
</feature>
<feature type="domain" description="Biotin carboxylation" evidence="14">
    <location>
        <begin position="1"/>
        <end position="453"/>
    </location>
</feature>
<feature type="domain" description="CoA carboxyltransferase C-terminal" evidence="15">
    <location>
        <begin position="1539"/>
        <end position="1802"/>
    </location>
</feature>
<dbReference type="Pfam" id="PF02786">
    <property type="entry name" value="CPSase_L_D2"/>
    <property type="match status" value="1"/>
</dbReference>
<evidence type="ECO:0000313" key="17">
    <source>
        <dbReference type="Proteomes" id="UP000198386"/>
    </source>
</evidence>
<dbReference type="InterPro" id="IPR011764">
    <property type="entry name" value="Biotin_carboxylation_dom"/>
</dbReference>
<evidence type="ECO:0000313" key="16">
    <source>
        <dbReference type="EMBL" id="SNS24583.1"/>
    </source>
</evidence>
<dbReference type="SMART" id="SM00878">
    <property type="entry name" value="Biotin_carb_C"/>
    <property type="match status" value="1"/>
</dbReference>
<dbReference type="Pfam" id="PF02785">
    <property type="entry name" value="Biotin_carb_C"/>
    <property type="match status" value="1"/>
</dbReference>
<dbReference type="Pfam" id="PF01039">
    <property type="entry name" value="Carboxyl_trans"/>
    <property type="match status" value="1"/>
</dbReference>
<keyword evidence="4 10" id="KW-0547">Nucleotide-binding</keyword>
<keyword evidence="8" id="KW-0275">Fatty acid biosynthesis</keyword>
<feature type="domain" description="ATP-grasp" evidence="13">
    <location>
        <begin position="126"/>
        <end position="324"/>
    </location>
</feature>
<dbReference type="GO" id="GO:0003989">
    <property type="term" value="F:acetyl-CoA carboxylase activity"/>
    <property type="evidence" value="ECO:0007669"/>
    <property type="project" value="InterPro"/>
</dbReference>
<reference evidence="17" key="1">
    <citation type="submission" date="2017-06" db="EMBL/GenBank/DDBJ databases">
        <authorList>
            <person name="Varghese N."/>
            <person name="Submissions S."/>
        </authorList>
    </citation>
    <scope>NUCLEOTIDE SEQUENCE [LARGE SCALE GENOMIC DNA]</scope>
    <source>
        <strain evidence="17">DSM 45423</strain>
    </source>
</reference>
<dbReference type="Gene3D" id="3.90.226.10">
    <property type="entry name" value="2-enoyl-CoA Hydratase, Chain A, domain 1"/>
    <property type="match status" value="2"/>
</dbReference>
<name>A0A239CZ06_9ACTN</name>
<dbReference type="InterPro" id="IPR013537">
    <property type="entry name" value="AcCoA_COase_cen"/>
</dbReference>
<dbReference type="Gene3D" id="3.30.470.20">
    <property type="entry name" value="ATP-grasp fold, B domain"/>
    <property type="match status" value="1"/>
</dbReference>
<dbReference type="PROSITE" id="PS50975">
    <property type="entry name" value="ATP_GRASP"/>
    <property type="match status" value="1"/>
</dbReference>
<evidence type="ECO:0000259" key="13">
    <source>
        <dbReference type="PROSITE" id="PS50975"/>
    </source>
</evidence>
<evidence type="ECO:0000256" key="7">
    <source>
        <dbReference type="ARBA" id="ARBA00023098"/>
    </source>
</evidence>
<dbReference type="InterPro" id="IPR005479">
    <property type="entry name" value="CPAse_ATP-bd"/>
</dbReference>
<dbReference type="PANTHER" id="PTHR18866">
    <property type="entry name" value="CARBOXYLASE:PYRUVATE/ACETYL-COA/PROPIONYL-COA CARBOXYLASE"/>
    <property type="match status" value="1"/>
</dbReference>
<dbReference type="Pfam" id="PF00364">
    <property type="entry name" value="Biotin_lipoyl"/>
    <property type="match status" value="1"/>
</dbReference>
<evidence type="ECO:0000256" key="10">
    <source>
        <dbReference type="PROSITE-ProRule" id="PRU00409"/>
    </source>
</evidence>
<gene>
    <name evidence="16" type="ORF">SAMN04488107_1870</name>
</gene>
<dbReference type="GO" id="GO:0046872">
    <property type="term" value="F:metal ion binding"/>
    <property type="evidence" value="ECO:0007669"/>
    <property type="project" value="InterPro"/>
</dbReference>
<comment type="cofactor">
    <cofactor evidence="1">
        <name>biotin</name>
        <dbReference type="ChEBI" id="CHEBI:57586"/>
    </cofactor>
</comment>
<dbReference type="InterPro" id="IPR016185">
    <property type="entry name" value="PreATP-grasp_dom_sf"/>
</dbReference>
<dbReference type="Gene3D" id="2.40.50.100">
    <property type="match status" value="1"/>
</dbReference>
<feature type="domain" description="Lipoyl-binding" evidence="12">
    <location>
        <begin position="572"/>
        <end position="655"/>
    </location>
</feature>
<dbReference type="SUPFAM" id="SSF51246">
    <property type="entry name" value="Rudiment single hybrid motif"/>
    <property type="match status" value="1"/>
</dbReference>
<keyword evidence="17" id="KW-1185">Reference proteome</keyword>
<dbReference type="InterPro" id="IPR011054">
    <property type="entry name" value="Rudment_hybrid_motif"/>
</dbReference>
<dbReference type="Pfam" id="PF00289">
    <property type="entry name" value="Biotin_carb_N"/>
    <property type="match status" value="1"/>
</dbReference>
<dbReference type="InterPro" id="IPR050856">
    <property type="entry name" value="Biotin_carboxylase_complex"/>
</dbReference>
<dbReference type="PROSITE" id="PS00867">
    <property type="entry name" value="CPSASE_2"/>
    <property type="match status" value="1"/>
</dbReference>
<dbReference type="SUPFAM" id="SSF56059">
    <property type="entry name" value="Glutathione synthetase ATP-binding domain-like"/>
    <property type="match status" value="1"/>
</dbReference>
<evidence type="ECO:0000259" key="15">
    <source>
        <dbReference type="PROSITE" id="PS50989"/>
    </source>
</evidence>
<evidence type="ECO:0000259" key="14">
    <source>
        <dbReference type="PROSITE" id="PS50979"/>
    </source>
</evidence>
<dbReference type="InterPro" id="IPR011053">
    <property type="entry name" value="Single_hybrid_motif"/>
</dbReference>
<evidence type="ECO:0000256" key="3">
    <source>
        <dbReference type="ARBA" id="ARBA00022598"/>
    </source>
</evidence>
<keyword evidence="9" id="KW-0092">Biotin</keyword>
<dbReference type="CDD" id="cd06850">
    <property type="entry name" value="biotinyl_domain"/>
    <property type="match status" value="1"/>
</dbReference>
<dbReference type="GO" id="GO:0005524">
    <property type="term" value="F:ATP binding"/>
    <property type="evidence" value="ECO:0007669"/>
    <property type="project" value="UniProtKB-UniRule"/>
</dbReference>
<dbReference type="InterPro" id="IPR034733">
    <property type="entry name" value="AcCoA_carboxyl_beta"/>
</dbReference>
<keyword evidence="2" id="KW-0444">Lipid biosynthesis</keyword>
<dbReference type="PROSITE" id="PS50989">
    <property type="entry name" value="COA_CT_CTER"/>
    <property type="match status" value="1"/>
</dbReference>
<organism evidence="16 17">
    <name type="scientific">Geodermatophilus saharensis</name>
    <dbReference type="NCBI Taxonomy" id="1137994"/>
    <lineage>
        <taxon>Bacteria</taxon>
        <taxon>Bacillati</taxon>
        <taxon>Actinomycetota</taxon>
        <taxon>Actinomycetes</taxon>
        <taxon>Geodermatophilales</taxon>
        <taxon>Geodermatophilaceae</taxon>
        <taxon>Geodermatophilus</taxon>
    </lineage>
</organism>
<dbReference type="SUPFAM" id="SSF52440">
    <property type="entry name" value="PreATP-grasp domain"/>
    <property type="match status" value="1"/>
</dbReference>